<sequence>MNQTSEKEKLKWFGENLYNLRKDLKLTQEQLAGLINVKQSTVSEIENGQSNAKLTTIWSLVHVLSERHNSPLNVAEKLFKGRL</sequence>
<dbReference type="PANTHER" id="PTHR46558:SF11">
    <property type="entry name" value="HTH-TYPE TRANSCRIPTIONAL REGULATOR XRE"/>
    <property type="match status" value="1"/>
</dbReference>
<organism evidence="3 4">
    <name type="scientific">Paenibacillus ferrarius</name>
    <dbReference type="NCBI Taxonomy" id="1469647"/>
    <lineage>
        <taxon>Bacteria</taxon>
        <taxon>Bacillati</taxon>
        <taxon>Bacillota</taxon>
        <taxon>Bacilli</taxon>
        <taxon>Bacillales</taxon>
        <taxon>Paenibacillaceae</taxon>
        <taxon>Paenibacillus</taxon>
    </lineage>
</organism>
<dbReference type="CDD" id="cd00093">
    <property type="entry name" value="HTH_XRE"/>
    <property type="match status" value="1"/>
</dbReference>
<feature type="domain" description="HTH cro/C1-type" evidence="2">
    <location>
        <begin position="17"/>
        <end position="64"/>
    </location>
</feature>
<gene>
    <name evidence="3" type="ORF">BC351_30095</name>
</gene>
<dbReference type="PANTHER" id="PTHR46558">
    <property type="entry name" value="TRACRIPTIONAL REGULATORY PROTEIN-RELATED-RELATED"/>
    <property type="match status" value="1"/>
</dbReference>
<reference evidence="4" key="1">
    <citation type="submission" date="2016-07" db="EMBL/GenBank/DDBJ databases">
        <authorList>
            <person name="Florea S."/>
            <person name="Webb J.S."/>
            <person name="Jaromczyk J."/>
            <person name="Schardl C.L."/>
        </authorList>
    </citation>
    <scope>NUCLEOTIDE SEQUENCE [LARGE SCALE GENOMIC DNA]</scope>
    <source>
        <strain evidence="4">CY1</strain>
    </source>
</reference>
<protein>
    <recommendedName>
        <fullName evidence="2">HTH cro/C1-type domain-containing protein</fullName>
    </recommendedName>
</protein>
<evidence type="ECO:0000313" key="3">
    <source>
        <dbReference type="EMBL" id="OPH54974.1"/>
    </source>
</evidence>
<dbReference type="RefSeq" id="WP_079414651.1">
    <property type="nucleotide sequence ID" value="NZ_MBTG01000019.1"/>
</dbReference>
<dbReference type="OrthoDB" id="1863321at2"/>
<dbReference type="InterPro" id="IPR010982">
    <property type="entry name" value="Lambda_DNA-bd_dom_sf"/>
</dbReference>
<dbReference type="SMART" id="SM00530">
    <property type="entry name" value="HTH_XRE"/>
    <property type="match status" value="1"/>
</dbReference>
<dbReference type="Gene3D" id="1.10.260.40">
    <property type="entry name" value="lambda repressor-like DNA-binding domains"/>
    <property type="match status" value="1"/>
</dbReference>
<keyword evidence="4" id="KW-1185">Reference proteome</keyword>
<evidence type="ECO:0000259" key="2">
    <source>
        <dbReference type="PROSITE" id="PS50943"/>
    </source>
</evidence>
<dbReference type="SUPFAM" id="SSF47413">
    <property type="entry name" value="lambda repressor-like DNA-binding domains"/>
    <property type="match status" value="1"/>
</dbReference>
<proteinExistence type="predicted"/>
<evidence type="ECO:0000256" key="1">
    <source>
        <dbReference type="ARBA" id="ARBA00023125"/>
    </source>
</evidence>
<evidence type="ECO:0000313" key="4">
    <source>
        <dbReference type="Proteomes" id="UP000190626"/>
    </source>
</evidence>
<accession>A0A1V4HGV6</accession>
<dbReference type="PROSITE" id="PS50943">
    <property type="entry name" value="HTH_CROC1"/>
    <property type="match status" value="1"/>
</dbReference>
<dbReference type="GO" id="GO:0003677">
    <property type="term" value="F:DNA binding"/>
    <property type="evidence" value="ECO:0007669"/>
    <property type="project" value="UniProtKB-KW"/>
</dbReference>
<dbReference type="EMBL" id="MBTG01000019">
    <property type="protein sequence ID" value="OPH54974.1"/>
    <property type="molecule type" value="Genomic_DNA"/>
</dbReference>
<comment type="caution">
    <text evidence="3">The sequence shown here is derived from an EMBL/GenBank/DDBJ whole genome shotgun (WGS) entry which is preliminary data.</text>
</comment>
<keyword evidence="1" id="KW-0238">DNA-binding</keyword>
<dbReference type="STRING" id="1469647.BC351_30095"/>
<dbReference type="Pfam" id="PF01381">
    <property type="entry name" value="HTH_3"/>
    <property type="match status" value="1"/>
</dbReference>
<dbReference type="AlphaFoldDB" id="A0A1V4HGV6"/>
<dbReference type="Proteomes" id="UP000190626">
    <property type="component" value="Unassembled WGS sequence"/>
</dbReference>
<dbReference type="InterPro" id="IPR001387">
    <property type="entry name" value="Cro/C1-type_HTH"/>
</dbReference>
<name>A0A1V4HGV6_9BACL</name>